<feature type="domain" description="ABC toxin N-terminal" evidence="4">
    <location>
        <begin position="10"/>
        <end position="135"/>
    </location>
</feature>
<evidence type="ECO:0000259" key="4">
    <source>
        <dbReference type="Pfam" id="PF20220"/>
    </source>
</evidence>
<gene>
    <name evidence="5" type="ORF">CT157_22605</name>
</gene>
<dbReference type="InterPro" id="IPR041079">
    <property type="entry name" value="Neuraminidase-like"/>
</dbReference>
<dbReference type="Proteomes" id="UP000282760">
    <property type="component" value="Chromosome"/>
</dbReference>
<evidence type="ECO:0000313" key="6">
    <source>
        <dbReference type="Proteomes" id="UP000282760"/>
    </source>
</evidence>
<dbReference type="EMBL" id="CP024646">
    <property type="protein sequence ID" value="AZV28690.1"/>
    <property type="molecule type" value="Genomic_DNA"/>
</dbReference>
<feature type="coiled-coil region" evidence="1">
    <location>
        <begin position="884"/>
        <end position="911"/>
    </location>
</feature>
<name>A0A3T0JYW6_PSESX</name>
<dbReference type="InterPro" id="IPR040840">
    <property type="entry name" value="TcA_TcB_BD"/>
</dbReference>
<evidence type="ECO:0000259" key="3">
    <source>
        <dbReference type="Pfam" id="PF18413"/>
    </source>
</evidence>
<dbReference type="Pfam" id="PF18413">
    <property type="entry name" value="Neuraminidase"/>
    <property type="match status" value="1"/>
</dbReference>
<organism evidence="5 6">
    <name type="scientific">Pseudomonas syringae</name>
    <dbReference type="NCBI Taxonomy" id="317"/>
    <lineage>
        <taxon>Bacteria</taxon>
        <taxon>Pseudomonadati</taxon>
        <taxon>Pseudomonadota</taxon>
        <taxon>Gammaproteobacteria</taxon>
        <taxon>Pseudomonadales</taxon>
        <taxon>Pseudomonadaceae</taxon>
        <taxon>Pseudomonas</taxon>
    </lineage>
</organism>
<sequence>MATIDNIGGLQEKRQRALLAYAIGKIRTGNVKKYESVTTPEDLSEVLRLDGQDSYVVQSSRVAEVVSCAQQYTASVYTKREPGFETVEFDKKDLQAWRFMNNYPDWASLKMLQTYPENFVQPSVRQGMTSLFKNLQNDLNKARLTTDGVQAALQAYLESFEKSCNLDVVSICMAEGLPESTVYYLLGRTRSDPRQYFWRMADVELGITEEAMNPAAWSEWLPVDIPTGVQVLDMRQVVWNEQLCIVWAVWRDRVDNDEEFLPDRLEIFVAFKRQNDQWSPPTTLIIQEYPTKTLHIGARLIATVCKDYQNPKGKLGVLLTNGKEGSVNVLTVRDVFLRAMPHDDGAWLRSAAEHRFPEAAMVQHPLMNQPTVVASDATASGALLEFLGLHATAHRVGSKDVLFVQGYCWVTGLVGDNVSLTLNLEGALPDDGFPLTADYPLPGGWSTVSIQLARDAGGWAQPAVFTFGSTTQGLKRFEVRVKDLTDFAVPTLLKNTRNAAQFLSLNQAHLALWGTRLNTLFGPELVQRASRSIDSLLDWFTQFLEEPGPESDLEKFEETNGAFDSANGRNFWELFFHLVHLVATRLRDEQRYDESYEWLKYVFDPQAPADKPGAGLSYDARPAYWRCRPLNRDEGNPGYEALNPGDVDSICYAAPRHYRILMFCEYVRTLIAQGDWHYRQLTRDSLVAAKLCYTRAQSMLGKPPSVRAVNRWNPIKLGNLLAASESRSRLEAFEKTLAFSLKDFPQATDADARSGLLGSDLFINPLNEDLLRLFALPGARLDNLRNNRNIDGVSMLIEPFSAPTDPRQLMRDLAAGSGGAPRPMGGRLKVNAFRWRVSFDAAFRAAQMLSEFGAQVLNLLDRGDQAEQQEIQLRQMVEIGDYVSAMQEQTIEQLRLQVTALEQSEAVAQERAAAYARLYDEHISNAEYEVMDKIQSAKLFSLIASSIKPVGAFVAALPNIFGFANGGHRAEKITDAVVFGLNVASSVEQMEADKLATTEAYRRRRADWGLQRDQAQAEARALKTQISAQQQSVLAAQTNLEQTRLSNSHTLTIYNFLKQRATNAELFRWMLGQLSALHYQAHDTVASLCLSAQDSLNADTGDYDTVRSLPGVWLDNRHGLTSGEHLRMWLTNLERDYTQKHQRRLELRKTVSLRRLFDDPIAPQLGHDSWTLALAHLRKEGTLDFCLTQLLFDRDHPGHYCRQISSVSVDLPMVNGPYENARASLVQINSRIATKATAQSVAYLHDPVNHVAPPDVLINLLSGQQITLSTGMADNGLTASKPDEGLLNPFENTGAVSCWQLNFPWPQKEPQSGMLASLTDIIVEICFTARAGEPTFTRQVEDMVTIAETPEKNKKRKGASNHG</sequence>
<proteinExistence type="predicted"/>
<evidence type="ECO:0000313" key="5">
    <source>
        <dbReference type="EMBL" id="AZV28690.1"/>
    </source>
</evidence>
<feature type="domain" description="Neuraminidase-like" evidence="3">
    <location>
        <begin position="166"/>
        <end position="285"/>
    </location>
</feature>
<feature type="domain" description="Tc toxin complex TcA C-terminal TcB-binding" evidence="2">
    <location>
        <begin position="1025"/>
        <end position="1329"/>
    </location>
</feature>
<evidence type="ECO:0000256" key="1">
    <source>
        <dbReference type="SAM" id="Coils"/>
    </source>
</evidence>
<protein>
    <submittedName>
        <fullName evidence="5">Insecticidal toxin complex protein TcaB2</fullName>
    </submittedName>
</protein>
<dbReference type="InterPro" id="IPR046839">
    <property type="entry name" value="ABC_toxin_N"/>
</dbReference>
<keyword evidence="1" id="KW-0175">Coiled coil</keyword>
<evidence type="ECO:0000259" key="2">
    <source>
        <dbReference type="Pfam" id="PF18276"/>
    </source>
</evidence>
<dbReference type="Pfam" id="PF20220">
    <property type="entry name" value="ABC_toxin_N"/>
    <property type="match status" value="1"/>
</dbReference>
<reference evidence="5 6" key="1">
    <citation type="submission" date="2017-11" db="EMBL/GenBank/DDBJ databases">
        <title>Effect of PGPRs.</title>
        <authorList>
            <person name="Oliva R."/>
            <person name="Nong J."/>
            <person name="Roman V."/>
        </authorList>
    </citation>
    <scope>NUCLEOTIDE SEQUENCE [LARGE SCALE GENOMIC DNA]</scope>
    <source>
        <strain evidence="5">Inb918</strain>
    </source>
</reference>
<dbReference type="Pfam" id="PF18276">
    <property type="entry name" value="TcA_TcB_BD"/>
    <property type="match status" value="1"/>
</dbReference>
<accession>A0A3T0JYW6</accession>